<accession>A0A072UP82</accession>
<keyword evidence="3" id="KW-1185">Reference proteome</keyword>
<name>A0A072UP82_MEDTR</name>
<reference evidence="1 3" key="1">
    <citation type="journal article" date="2011" name="Nature">
        <title>The Medicago genome provides insight into the evolution of rhizobial symbioses.</title>
        <authorList>
            <person name="Young N.D."/>
            <person name="Debelle F."/>
            <person name="Oldroyd G.E."/>
            <person name="Geurts R."/>
            <person name="Cannon S.B."/>
            <person name="Udvardi M.K."/>
            <person name="Benedito V.A."/>
            <person name="Mayer K.F."/>
            <person name="Gouzy J."/>
            <person name="Schoof H."/>
            <person name="Van de Peer Y."/>
            <person name="Proost S."/>
            <person name="Cook D.R."/>
            <person name="Meyers B.C."/>
            <person name="Spannagl M."/>
            <person name="Cheung F."/>
            <person name="De Mita S."/>
            <person name="Krishnakumar V."/>
            <person name="Gundlach H."/>
            <person name="Zhou S."/>
            <person name="Mudge J."/>
            <person name="Bharti A.K."/>
            <person name="Murray J.D."/>
            <person name="Naoumkina M.A."/>
            <person name="Rosen B."/>
            <person name="Silverstein K.A."/>
            <person name="Tang H."/>
            <person name="Rombauts S."/>
            <person name="Zhao P.X."/>
            <person name="Zhou P."/>
            <person name="Barbe V."/>
            <person name="Bardou P."/>
            <person name="Bechner M."/>
            <person name="Bellec A."/>
            <person name="Berger A."/>
            <person name="Berges H."/>
            <person name="Bidwell S."/>
            <person name="Bisseling T."/>
            <person name="Choisne N."/>
            <person name="Couloux A."/>
            <person name="Denny R."/>
            <person name="Deshpande S."/>
            <person name="Dai X."/>
            <person name="Doyle J.J."/>
            <person name="Dudez A.M."/>
            <person name="Farmer A.D."/>
            <person name="Fouteau S."/>
            <person name="Franken C."/>
            <person name="Gibelin C."/>
            <person name="Gish J."/>
            <person name="Goldstein S."/>
            <person name="Gonzalez A.J."/>
            <person name="Green P.J."/>
            <person name="Hallab A."/>
            <person name="Hartog M."/>
            <person name="Hua A."/>
            <person name="Humphray S.J."/>
            <person name="Jeong D.H."/>
            <person name="Jing Y."/>
            <person name="Jocker A."/>
            <person name="Kenton S.M."/>
            <person name="Kim D.J."/>
            <person name="Klee K."/>
            <person name="Lai H."/>
            <person name="Lang C."/>
            <person name="Lin S."/>
            <person name="Macmil S.L."/>
            <person name="Magdelenat G."/>
            <person name="Matthews L."/>
            <person name="McCorrison J."/>
            <person name="Monaghan E.L."/>
            <person name="Mun J.H."/>
            <person name="Najar F.Z."/>
            <person name="Nicholson C."/>
            <person name="Noirot C."/>
            <person name="O'Bleness M."/>
            <person name="Paule C.R."/>
            <person name="Poulain J."/>
            <person name="Prion F."/>
            <person name="Qin B."/>
            <person name="Qu C."/>
            <person name="Retzel E.F."/>
            <person name="Riddle C."/>
            <person name="Sallet E."/>
            <person name="Samain S."/>
            <person name="Samson N."/>
            <person name="Sanders I."/>
            <person name="Saurat O."/>
            <person name="Scarpelli C."/>
            <person name="Schiex T."/>
            <person name="Segurens B."/>
            <person name="Severin A.J."/>
            <person name="Sherrier D.J."/>
            <person name="Shi R."/>
            <person name="Sims S."/>
            <person name="Singer S.R."/>
            <person name="Sinharoy S."/>
            <person name="Sterck L."/>
            <person name="Viollet A."/>
            <person name="Wang B.B."/>
            <person name="Wang K."/>
            <person name="Wang M."/>
            <person name="Wang X."/>
            <person name="Warfsmann J."/>
            <person name="Weissenbach J."/>
            <person name="White D.D."/>
            <person name="White J.D."/>
            <person name="Wiley G.B."/>
            <person name="Wincker P."/>
            <person name="Xing Y."/>
            <person name="Yang L."/>
            <person name="Yao Z."/>
            <person name="Ying F."/>
            <person name="Zhai J."/>
            <person name="Zhou L."/>
            <person name="Zuber A."/>
            <person name="Denarie J."/>
            <person name="Dixon R.A."/>
            <person name="May G.D."/>
            <person name="Schwartz D.C."/>
            <person name="Rogers J."/>
            <person name="Quetier F."/>
            <person name="Town C.D."/>
            <person name="Roe B.A."/>
        </authorList>
    </citation>
    <scope>NUCLEOTIDE SEQUENCE [LARGE SCALE GENOMIC DNA]</scope>
    <source>
        <strain evidence="1">A17</strain>
        <strain evidence="2 3">cv. Jemalong A17</strain>
    </source>
</reference>
<protein>
    <submittedName>
        <fullName evidence="1 2">Uncharacterized protein</fullName>
    </submittedName>
</protein>
<dbReference type="AlphaFoldDB" id="A0A072UP82"/>
<organism evidence="1 3">
    <name type="scientific">Medicago truncatula</name>
    <name type="common">Barrel medic</name>
    <name type="synonym">Medicago tribuloides</name>
    <dbReference type="NCBI Taxonomy" id="3880"/>
    <lineage>
        <taxon>Eukaryota</taxon>
        <taxon>Viridiplantae</taxon>
        <taxon>Streptophyta</taxon>
        <taxon>Embryophyta</taxon>
        <taxon>Tracheophyta</taxon>
        <taxon>Spermatophyta</taxon>
        <taxon>Magnoliopsida</taxon>
        <taxon>eudicotyledons</taxon>
        <taxon>Gunneridae</taxon>
        <taxon>Pentapetalae</taxon>
        <taxon>rosids</taxon>
        <taxon>fabids</taxon>
        <taxon>Fabales</taxon>
        <taxon>Fabaceae</taxon>
        <taxon>Papilionoideae</taxon>
        <taxon>50 kb inversion clade</taxon>
        <taxon>NPAAA clade</taxon>
        <taxon>Hologalegina</taxon>
        <taxon>IRL clade</taxon>
        <taxon>Trifolieae</taxon>
        <taxon>Medicago</taxon>
    </lineage>
</organism>
<reference evidence="2" key="3">
    <citation type="submission" date="2015-04" db="UniProtKB">
        <authorList>
            <consortium name="EnsemblPlants"/>
        </authorList>
    </citation>
    <scope>IDENTIFICATION</scope>
    <source>
        <strain evidence="2">cv. Jemalong A17</strain>
    </source>
</reference>
<dbReference type="HOGENOM" id="CLU_2999495_0_0_1"/>
<evidence type="ECO:0000313" key="2">
    <source>
        <dbReference type="EnsemblPlants" id="KEH27660"/>
    </source>
</evidence>
<evidence type="ECO:0000313" key="1">
    <source>
        <dbReference type="EMBL" id="KEH27660.1"/>
    </source>
</evidence>
<gene>
    <name evidence="1" type="ordered locus">MTR_5g026275</name>
</gene>
<sequence length="57" mass="6276">MEVVRVSLFFMKPFCSGFLPVAILLCTETEFGKGLTVAAAQEIGESQRRRNVPAQCV</sequence>
<reference evidence="1 3" key="2">
    <citation type="journal article" date="2014" name="BMC Genomics">
        <title>An improved genome release (version Mt4.0) for the model legume Medicago truncatula.</title>
        <authorList>
            <person name="Tang H."/>
            <person name="Krishnakumar V."/>
            <person name="Bidwell S."/>
            <person name="Rosen B."/>
            <person name="Chan A."/>
            <person name="Zhou S."/>
            <person name="Gentzbittel L."/>
            <person name="Childs K.L."/>
            <person name="Yandell M."/>
            <person name="Gundlach H."/>
            <person name="Mayer K.F."/>
            <person name="Schwartz D.C."/>
            <person name="Town C.D."/>
        </authorList>
    </citation>
    <scope>GENOME REANNOTATION</scope>
    <source>
        <strain evidence="1">A17</strain>
        <strain evidence="2 3">cv. Jemalong A17</strain>
    </source>
</reference>
<dbReference type="EnsemblPlants" id="KEH27660">
    <property type="protein sequence ID" value="KEH27660"/>
    <property type="gene ID" value="MTR_5g026275"/>
</dbReference>
<proteinExistence type="predicted"/>
<dbReference type="EMBL" id="CM001221">
    <property type="protein sequence ID" value="KEH27660.1"/>
    <property type="molecule type" value="Genomic_DNA"/>
</dbReference>
<evidence type="ECO:0000313" key="3">
    <source>
        <dbReference type="Proteomes" id="UP000002051"/>
    </source>
</evidence>
<dbReference type="Proteomes" id="UP000002051">
    <property type="component" value="Chromosome 5"/>
</dbReference>